<keyword evidence="2" id="KW-1185">Reference proteome</keyword>
<name>A0A1G9S0K4_9SPHI</name>
<dbReference type="RefSeq" id="WP_074606132.1">
    <property type="nucleotide sequence ID" value="NZ_FNGY01000003.1"/>
</dbReference>
<reference evidence="2" key="1">
    <citation type="submission" date="2016-10" db="EMBL/GenBank/DDBJ databases">
        <authorList>
            <person name="Varghese N."/>
            <person name="Submissions S."/>
        </authorList>
    </citation>
    <scope>NUCLEOTIDE SEQUENCE [LARGE SCALE GENOMIC DNA]</scope>
    <source>
        <strain evidence="2">DSM 19110</strain>
    </source>
</reference>
<organism evidence="1 2">
    <name type="scientific">Pedobacter steynii</name>
    <dbReference type="NCBI Taxonomy" id="430522"/>
    <lineage>
        <taxon>Bacteria</taxon>
        <taxon>Pseudomonadati</taxon>
        <taxon>Bacteroidota</taxon>
        <taxon>Sphingobacteriia</taxon>
        <taxon>Sphingobacteriales</taxon>
        <taxon>Sphingobacteriaceae</taxon>
        <taxon>Pedobacter</taxon>
    </lineage>
</organism>
<dbReference type="OrthoDB" id="9931227at2"/>
<dbReference type="EMBL" id="FNGY01000003">
    <property type="protein sequence ID" value="SDM28807.1"/>
    <property type="molecule type" value="Genomic_DNA"/>
</dbReference>
<evidence type="ECO:0000313" key="1">
    <source>
        <dbReference type="EMBL" id="SDM28807.1"/>
    </source>
</evidence>
<gene>
    <name evidence="1" type="ORF">SAMN05421820_103421</name>
</gene>
<evidence type="ECO:0000313" key="2">
    <source>
        <dbReference type="Proteomes" id="UP000183200"/>
    </source>
</evidence>
<dbReference type="Proteomes" id="UP000183200">
    <property type="component" value="Unassembled WGS sequence"/>
</dbReference>
<protein>
    <submittedName>
        <fullName evidence="1">Uncharacterized protein</fullName>
    </submittedName>
</protein>
<sequence length="98" mass="11069">MTYNEAQQLVGDYEHLIGKTSAVTNNKLTNLLITPKPIYEHVVTMFTALNEKIDLSSFIAQYEDFGVLMVYDFDKFRSTANASVGDLEIYLKGTPNLK</sequence>
<dbReference type="AlphaFoldDB" id="A0A1G9S0K4"/>
<accession>A0A1G9S0K4</accession>
<proteinExistence type="predicted"/>